<dbReference type="PaxDb" id="6945-B7QNI0"/>
<dbReference type="Proteomes" id="UP000001555">
    <property type="component" value="Unassembled WGS sequence"/>
</dbReference>
<dbReference type="EMBL" id="ABJB010552316">
    <property type="status" value="NOT_ANNOTATED_CDS"/>
    <property type="molecule type" value="Genomic_DNA"/>
</dbReference>
<feature type="region of interest" description="Disordered" evidence="1">
    <location>
        <begin position="1"/>
        <end position="151"/>
    </location>
</feature>
<sequence length="398" mass="43648">MDVGVRYGDPDSATEQGGGTSASGGQTASNQGHHREGASVSETSPSARPLEEDVFQHGPGDPHDTTAIRAAYEKPYSFSAGAIPTEVSSREKKRSSTKNQSAHVEAYYDADGYGSGGPQETLPRPYPPQSKSYGHAPKEISRSMGTTTLPREDPIGYGMETAMAKGDTGRQIRRDYRGSSMAHGMSRSLPKQSFFLMEDQEGLQYPSRSAICLQEMPLKQVDAYYSPQLYRKGDYFAKLSSSSSFKPKRHDNKYYEQFVGEPAMLHQQQQQQLAYDEAEYRKQWTSAATGYPGNQRWAYDLPYQGQQYAVHVVQETGHNDVFREGGDTGIVKSSGDSSSKFAAAATQEDASGMYVYVRDAQTGKDKMENLCLALNVILFSVLAGVVAAFIVQQVSHAI</sequence>
<feature type="transmembrane region" description="Helical" evidence="2">
    <location>
        <begin position="372"/>
        <end position="391"/>
    </location>
</feature>
<protein>
    <submittedName>
        <fullName evidence="3 4">Uncharacterized protein</fullName>
    </submittedName>
</protein>
<dbReference type="EMBL" id="ABJB010093368">
    <property type="status" value="NOT_ANNOTATED_CDS"/>
    <property type="molecule type" value="Genomic_DNA"/>
</dbReference>
<evidence type="ECO:0000313" key="5">
    <source>
        <dbReference type="Proteomes" id="UP000001555"/>
    </source>
</evidence>
<dbReference type="InParanoid" id="B7QNI0"/>
<proteinExistence type="predicted"/>
<accession>B7QNI0</accession>
<evidence type="ECO:0000256" key="2">
    <source>
        <dbReference type="SAM" id="Phobius"/>
    </source>
</evidence>
<dbReference type="EMBL" id="ABJB010157380">
    <property type="status" value="NOT_ANNOTATED_CDS"/>
    <property type="molecule type" value="Genomic_DNA"/>
</dbReference>
<dbReference type="EnsemblMetazoa" id="ISCW015183-RA">
    <property type="protein sequence ID" value="ISCW015183-PA"/>
    <property type="gene ID" value="ISCW015183"/>
</dbReference>
<keyword evidence="2" id="KW-0812">Transmembrane</keyword>
<name>B7QNI0_IXOSC</name>
<dbReference type="HOGENOM" id="CLU_693152_0_0_1"/>
<dbReference type="VEuPathDB" id="VectorBase:ISCP_020064"/>
<evidence type="ECO:0000313" key="3">
    <source>
        <dbReference type="EMBL" id="EEC20402.1"/>
    </source>
</evidence>
<evidence type="ECO:0000313" key="4">
    <source>
        <dbReference type="EnsemblMetazoa" id="ISCW015183-PA"/>
    </source>
</evidence>
<reference evidence="4" key="2">
    <citation type="submission" date="2020-05" db="UniProtKB">
        <authorList>
            <consortium name="EnsemblMetazoa"/>
        </authorList>
    </citation>
    <scope>IDENTIFICATION</scope>
    <source>
        <strain evidence="4">wikel</strain>
    </source>
</reference>
<dbReference type="VEuPathDB" id="VectorBase:ISCI015183"/>
<keyword evidence="5" id="KW-1185">Reference proteome</keyword>
<dbReference type="AlphaFoldDB" id="B7QNI0"/>
<feature type="compositionally biased region" description="Basic and acidic residues" evidence="1">
    <location>
        <begin position="49"/>
        <end position="66"/>
    </location>
</feature>
<keyword evidence="2" id="KW-1133">Transmembrane helix</keyword>
<organism>
    <name type="scientific">Ixodes scapularis</name>
    <name type="common">Black-legged tick</name>
    <name type="synonym">Deer tick</name>
    <dbReference type="NCBI Taxonomy" id="6945"/>
    <lineage>
        <taxon>Eukaryota</taxon>
        <taxon>Metazoa</taxon>
        <taxon>Ecdysozoa</taxon>
        <taxon>Arthropoda</taxon>
        <taxon>Chelicerata</taxon>
        <taxon>Arachnida</taxon>
        <taxon>Acari</taxon>
        <taxon>Parasitiformes</taxon>
        <taxon>Ixodida</taxon>
        <taxon>Ixodoidea</taxon>
        <taxon>Ixodidae</taxon>
        <taxon>Ixodinae</taxon>
        <taxon>Ixodes</taxon>
    </lineage>
</organism>
<gene>
    <name evidence="3" type="ORF">IscW_ISCW015183</name>
</gene>
<evidence type="ECO:0000256" key="1">
    <source>
        <dbReference type="SAM" id="MobiDB-lite"/>
    </source>
</evidence>
<dbReference type="EMBL" id="DS979207">
    <property type="protein sequence ID" value="EEC20402.1"/>
    <property type="molecule type" value="Genomic_DNA"/>
</dbReference>
<dbReference type="OrthoDB" id="6511402at2759"/>
<dbReference type="VEuPathDB" id="VectorBase:ISCW015183"/>
<keyword evidence="2" id="KW-0472">Membrane</keyword>
<reference evidence="3 5" key="1">
    <citation type="submission" date="2008-03" db="EMBL/GenBank/DDBJ databases">
        <title>Annotation of Ixodes scapularis.</title>
        <authorList>
            <consortium name="Ixodes scapularis Genome Project Consortium"/>
            <person name="Caler E."/>
            <person name="Hannick L.I."/>
            <person name="Bidwell S."/>
            <person name="Joardar V."/>
            <person name="Thiagarajan M."/>
            <person name="Amedeo P."/>
            <person name="Galinsky K.J."/>
            <person name="Schobel S."/>
            <person name="Inman J."/>
            <person name="Hostetler J."/>
            <person name="Miller J."/>
            <person name="Hammond M."/>
            <person name="Megy K."/>
            <person name="Lawson D."/>
            <person name="Kodira C."/>
            <person name="Sutton G."/>
            <person name="Meyer J."/>
            <person name="Hill C.A."/>
            <person name="Birren B."/>
            <person name="Nene V."/>
            <person name="Collins F."/>
            <person name="Alarcon-Chaidez F."/>
            <person name="Wikel S."/>
            <person name="Strausberg R."/>
        </authorList>
    </citation>
    <scope>NUCLEOTIDE SEQUENCE [LARGE SCALE GENOMIC DNA]</scope>
    <source>
        <strain evidence="5">Wikel</strain>
        <strain evidence="3">Wikel colony</strain>
    </source>
</reference>